<keyword evidence="3" id="KW-1185">Reference proteome</keyword>
<sequence>MENFTIEAGEENHKVILSVSLTEQGISTLLTGGDRPHVGGMVLAVPRTSLTGSGISSDVWIVPVPGHKDVTAAEQVATVICRETGEVVAVTAGIHIDGATGKDLELILKNVQEGARLAAAECKKRKTK</sequence>
<reference evidence="2 3" key="1">
    <citation type="submission" date="2016-10" db="EMBL/GenBank/DDBJ databases">
        <title>Complete Genome Sequence of Peptococcaceae strain DCMF.</title>
        <authorList>
            <person name="Edwards R.J."/>
            <person name="Holland S.I."/>
            <person name="Deshpande N.P."/>
            <person name="Wong Y.K."/>
            <person name="Ertan H."/>
            <person name="Manefield M."/>
            <person name="Russell T.L."/>
            <person name="Lee M.J."/>
        </authorList>
    </citation>
    <scope>NUCLEOTIDE SEQUENCE [LARGE SCALE GENOMIC DNA]</scope>
    <source>
        <strain evidence="2 3">DCMF</strain>
    </source>
</reference>
<evidence type="ECO:0000313" key="2">
    <source>
        <dbReference type="EMBL" id="ATW27263.1"/>
    </source>
</evidence>
<proteinExistence type="predicted"/>
<dbReference type="OrthoDB" id="5878625at2"/>
<protein>
    <recommendedName>
        <fullName evidence="1">Prenylated flavin chaperone LpdD-like domain-containing protein</fullName>
    </recommendedName>
</protein>
<dbReference type="InterPro" id="IPR048844">
    <property type="entry name" value="LpdD_chaperone-like"/>
</dbReference>
<evidence type="ECO:0000313" key="3">
    <source>
        <dbReference type="Proteomes" id="UP000323521"/>
    </source>
</evidence>
<dbReference type="KEGG" id="fwa:DCMF_23140"/>
<gene>
    <name evidence="2" type="ORF">DCMF_23140</name>
</gene>
<dbReference type="Pfam" id="PF21758">
    <property type="entry name" value="PAC_bac"/>
    <property type="match status" value="1"/>
</dbReference>
<accession>A0A3G1KXL2</accession>
<name>A0A3G1KXL2_FORW1</name>
<evidence type="ECO:0000259" key="1">
    <source>
        <dbReference type="Pfam" id="PF21758"/>
    </source>
</evidence>
<dbReference type="Proteomes" id="UP000323521">
    <property type="component" value="Chromosome"/>
</dbReference>
<dbReference type="RefSeq" id="WP_148136612.1">
    <property type="nucleotide sequence ID" value="NZ_CP017634.1"/>
</dbReference>
<feature type="domain" description="Prenylated flavin chaperone LpdD-like" evidence="1">
    <location>
        <begin position="10"/>
        <end position="118"/>
    </location>
</feature>
<dbReference type="EMBL" id="CP017634">
    <property type="protein sequence ID" value="ATW27263.1"/>
    <property type="molecule type" value="Genomic_DNA"/>
</dbReference>
<dbReference type="AlphaFoldDB" id="A0A3G1KXL2"/>
<organism evidence="2 3">
    <name type="scientific">Formimonas warabiya</name>
    <dbReference type="NCBI Taxonomy" id="1761012"/>
    <lineage>
        <taxon>Bacteria</taxon>
        <taxon>Bacillati</taxon>
        <taxon>Bacillota</taxon>
        <taxon>Clostridia</taxon>
        <taxon>Eubacteriales</taxon>
        <taxon>Peptococcaceae</taxon>
        <taxon>Candidatus Formimonas</taxon>
    </lineage>
</organism>